<evidence type="ECO:0000256" key="4">
    <source>
        <dbReference type="ARBA" id="ARBA00023136"/>
    </source>
</evidence>
<dbReference type="GO" id="GO:0071683">
    <property type="term" value="C:sensory dendrite"/>
    <property type="evidence" value="ECO:0007669"/>
    <property type="project" value="TreeGrafter"/>
</dbReference>
<keyword evidence="3 6" id="KW-1133">Transmembrane helix</keyword>
<feature type="non-terminal residue" evidence="7">
    <location>
        <position position="1238"/>
    </location>
</feature>
<feature type="compositionally biased region" description="Polar residues" evidence="5">
    <location>
        <begin position="331"/>
        <end position="343"/>
    </location>
</feature>
<feature type="compositionally biased region" description="Basic and acidic residues" evidence="5">
    <location>
        <begin position="537"/>
        <end position="569"/>
    </location>
</feature>
<dbReference type="EMBL" id="JTDY01000129">
    <property type="protein sequence ID" value="KOB78703.1"/>
    <property type="molecule type" value="Genomic_DNA"/>
</dbReference>
<feature type="compositionally biased region" description="Basic and acidic residues" evidence="5">
    <location>
        <begin position="55"/>
        <end position="64"/>
    </location>
</feature>
<feature type="region of interest" description="Disordered" evidence="5">
    <location>
        <begin position="1210"/>
        <end position="1238"/>
    </location>
</feature>
<sequence length="1238" mass="138250">RGFREETSRHNTPKTSAANSRNNSPPRRRTNSLSRIDKMATATLPPPIMLPRPHSPRDFVRQNIEENDGMSKPVAHRSRVTNRLVSKSQPQSNDGSPKHSKIPKRQSSVSPVRSTARRVPFISRRPVENSLSNNQRFISSSTSSIHETIKVGSQIHDKRNISQSSQNLSISPKHIKGKPPISPGRGGPPPSNQRINAKRLSPIVGTPNKSPVEDLKPSSAKSSPKPTTAKKPVKTTGNTPATSRVNSRQPSRVTSRDTSPDKRKTITKNPVSKPSTVTKPITRTPSNKSLTKPASGKVEARKPISRTDSMKSLTRTPSNLSSKPPLKKVGSKTSLTAKSQSTSKIDEVGKKDGVKRMNGDEKEDKTKTKKHTTDTATDPEKNLQQDNETQYDKITNEKGELVIMTKKNIISMTTAAITSQPLEIVTTVTNQLPTTLEKAREKGIFERHSSKDSLVGKDDGHKKDADAKIVDEKKKDDVKRKPIFTEDHKLKPLQGPFNDPQLEKVRQKIDDILKTPEISRENILTASAKFRANPKTDNIKDKPEKIEKVEPEKTEVKEPERKPTEEKPSEAITAEIRTEVTKIVDSIITPVEEPKQIPEPPKQKVKKAIEPIVMVVNEKKKKDEQMEKVNEALVKGEAEVEVQSSNVSTPGVEKLHLDTRAENGSDKSQSNGGFPQSTSTTPKPPVRTKKEQKEKEKQTESPQNEIKSSPENEEKQPNICSRLMGKCKSKCCPCCVKGQDDEKEMQDEVVEDLTGKEKQGMMSKFSCYKKKTKVEEEVQRDIERAAGKGATIEFEDETKRKRKFRDIICCGRRRRVGDSGIPAQSVADVSMTPRQDLSMSPSVVTEAGRKAEPLTSRRASMFSKNKSLSPTLPPEVTIICCNNRFCTWLRGMCRRKAEPLTSRRASMFSKNKSLSPTLPPEVTIICCNNRLCTWLRGMCRRKAEPLTSRRASMFSKNKSLSPTLPPEVTIICCNNRLSKWLRGMCRRKAEPLMSRHASMFSKNKSLSPTLPPEVTIICCNNRLSTWLRGMCRRKAEPLKSRHASMFSKNKSLSPTLPPEHVAARYVPAQGGAADEPPRQHVLQEQETNANCDTRKKLDPSLVEHTSLIRAAIPVLPIVLAYFCLICNVVVPGLGSIFSGLFCLCFGIPRFGVHDGAKYRIGSFVVNLLVGVLQLFTVLFCLVGWGWSIWWGVIMVKENIGNFELKQGRLKRRRHPSPPTTTHAGDDYNEFDKDSTFEK</sequence>
<feature type="region of interest" description="Disordered" evidence="5">
    <location>
        <begin position="1"/>
        <end position="140"/>
    </location>
</feature>
<reference evidence="7 8" key="1">
    <citation type="journal article" date="2015" name="Genome Biol. Evol.">
        <title>The genome of winter moth (Operophtera brumata) provides a genomic perspective on sexual dimorphism and phenology.</title>
        <authorList>
            <person name="Derks M.F."/>
            <person name="Smit S."/>
            <person name="Salis L."/>
            <person name="Schijlen E."/>
            <person name="Bossers A."/>
            <person name="Mateman C."/>
            <person name="Pijl A.S."/>
            <person name="de Ridder D."/>
            <person name="Groenen M.A."/>
            <person name="Visser M.E."/>
            <person name="Megens H.J."/>
        </authorList>
    </citation>
    <scope>NUCLEOTIDE SEQUENCE [LARGE SCALE GENOMIC DNA]</scope>
    <source>
        <strain evidence="7">WM2013NL</strain>
        <tissue evidence="7">Head and thorax</tissue>
    </source>
</reference>
<keyword evidence="2 6" id="KW-0812">Transmembrane</keyword>
<feature type="compositionally biased region" description="Polar residues" evidence="5">
    <location>
        <begin position="129"/>
        <end position="138"/>
    </location>
</feature>
<feature type="compositionally biased region" description="Low complexity" evidence="5">
    <location>
        <begin position="161"/>
        <end position="171"/>
    </location>
</feature>
<evidence type="ECO:0000256" key="3">
    <source>
        <dbReference type="ARBA" id="ARBA00022989"/>
    </source>
</evidence>
<dbReference type="Pfam" id="PF15795">
    <property type="entry name" value="Spec3"/>
    <property type="match status" value="1"/>
</dbReference>
<feature type="transmembrane region" description="Helical" evidence="6">
    <location>
        <begin position="1160"/>
        <end position="1186"/>
    </location>
</feature>
<feature type="compositionally biased region" description="Polar residues" evidence="5">
    <location>
        <begin position="267"/>
        <end position="292"/>
    </location>
</feature>
<dbReference type="PANTHER" id="PTHR21676:SF6">
    <property type="entry name" value="PROTEIN STUM"/>
    <property type="match status" value="1"/>
</dbReference>
<dbReference type="GO" id="GO:0016020">
    <property type="term" value="C:membrane"/>
    <property type="evidence" value="ECO:0007669"/>
    <property type="project" value="UniProtKB-SubCell"/>
</dbReference>
<dbReference type="GO" id="GO:0050954">
    <property type="term" value="P:sensory perception of mechanical stimulus"/>
    <property type="evidence" value="ECO:0007669"/>
    <property type="project" value="TreeGrafter"/>
</dbReference>
<protein>
    <submittedName>
        <fullName evidence="7">Putative Y97E10AL.1</fullName>
    </submittedName>
</protein>
<feature type="compositionally biased region" description="Low complexity" evidence="5">
    <location>
        <begin position="217"/>
        <end position="236"/>
    </location>
</feature>
<evidence type="ECO:0000313" key="8">
    <source>
        <dbReference type="Proteomes" id="UP000037510"/>
    </source>
</evidence>
<feature type="compositionally biased region" description="Basic and acidic residues" evidence="5">
    <location>
        <begin position="254"/>
        <end position="264"/>
    </location>
</feature>
<feature type="compositionally biased region" description="Polar residues" evidence="5">
    <location>
        <begin position="237"/>
        <end position="253"/>
    </location>
</feature>
<feature type="non-terminal residue" evidence="7">
    <location>
        <position position="1"/>
    </location>
</feature>
<gene>
    <name evidence="7" type="ORF">OBRU01_01869</name>
</gene>
<feature type="compositionally biased region" description="Polar residues" evidence="5">
    <location>
        <begin position="666"/>
        <end position="681"/>
    </location>
</feature>
<comment type="caution">
    <text evidence="7">The sequence shown here is derived from an EMBL/GenBank/DDBJ whole genome shotgun (WGS) entry which is preliminary data.</text>
</comment>
<evidence type="ECO:0000256" key="1">
    <source>
        <dbReference type="ARBA" id="ARBA00004141"/>
    </source>
</evidence>
<feature type="compositionally biased region" description="Pro residues" evidence="5">
    <location>
        <begin position="180"/>
        <end position="191"/>
    </location>
</feature>
<feature type="compositionally biased region" description="Basic and acidic residues" evidence="5">
    <location>
        <begin position="344"/>
        <end position="366"/>
    </location>
</feature>
<feature type="compositionally biased region" description="Polar residues" evidence="5">
    <location>
        <begin position="81"/>
        <end position="95"/>
    </location>
</feature>
<keyword evidence="8" id="KW-1185">Reference proteome</keyword>
<feature type="region of interest" description="Disordered" evidence="5">
    <location>
        <begin position="153"/>
        <end position="396"/>
    </location>
</feature>
<feature type="compositionally biased region" description="Low complexity" evidence="5">
    <location>
        <begin position="15"/>
        <end position="25"/>
    </location>
</feature>
<feature type="compositionally biased region" description="Basic and acidic residues" evidence="5">
    <location>
        <begin position="1223"/>
        <end position="1238"/>
    </location>
</feature>
<dbReference type="Proteomes" id="UP000037510">
    <property type="component" value="Unassembled WGS sequence"/>
</dbReference>
<evidence type="ECO:0000256" key="5">
    <source>
        <dbReference type="SAM" id="MobiDB-lite"/>
    </source>
</evidence>
<feature type="region of interest" description="Disordered" evidence="5">
    <location>
        <begin position="440"/>
        <end position="476"/>
    </location>
</feature>
<organism evidence="7 8">
    <name type="scientific">Operophtera brumata</name>
    <name type="common">Winter moth</name>
    <name type="synonym">Phalaena brumata</name>
    <dbReference type="NCBI Taxonomy" id="104452"/>
    <lineage>
        <taxon>Eukaryota</taxon>
        <taxon>Metazoa</taxon>
        <taxon>Ecdysozoa</taxon>
        <taxon>Arthropoda</taxon>
        <taxon>Hexapoda</taxon>
        <taxon>Insecta</taxon>
        <taxon>Pterygota</taxon>
        <taxon>Neoptera</taxon>
        <taxon>Endopterygota</taxon>
        <taxon>Lepidoptera</taxon>
        <taxon>Glossata</taxon>
        <taxon>Ditrysia</taxon>
        <taxon>Geometroidea</taxon>
        <taxon>Geometridae</taxon>
        <taxon>Larentiinae</taxon>
        <taxon>Operophtera</taxon>
    </lineage>
</organism>
<dbReference type="GO" id="GO:0019230">
    <property type="term" value="P:proprioception"/>
    <property type="evidence" value="ECO:0007669"/>
    <property type="project" value="TreeGrafter"/>
</dbReference>
<dbReference type="GO" id="GO:0042330">
    <property type="term" value="P:taxis"/>
    <property type="evidence" value="ECO:0007669"/>
    <property type="project" value="TreeGrafter"/>
</dbReference>
<dbReference type="AlphaFoldDB" id="A0A0L7LTB2"/>
<feature type="compositionally biased region" description="Basic and acidic residues" evidence="5">
    <location>
        <begin position="688"/>
        <end position="699"/>
    </location>
</feature>
<keyword evidence="4 6" id="KW-0472">Membrane</keyword>
<feature type="compositionally biased region" description="Polar residues" evidence="5">
    <location>
        <begin position="832"/>
        <end position="843"/>
    </location>
</feature>
<accession>A0A0L7LTB2</accession>
<comment type="subcellular location">
    <subcellularLocation>
        <location evidence="1">Membrane</location>
        <topology evidence="1">Multi-pass membrane protein</topology>
    </subcellularLocation>
</comment>
<evidence type="ECO:0000313" key="7">
    <source>
        <dbReference type="EMBL" id="KOB78703.1"/>
    </source>
</evidence>
<feature type="compositionally biased region" description="Polar residues" evidence="5">
    <location>
        <begin position="306"/>
        <end position="322"/>
    </location>
</feature>
<evidence type="ECO:0000256" key="6">
    <source>
        <dbReference type="SAM" id="Phobius"/>
    </source>
</evidence>
<proteinExistence type="predicted"/>
<dbReference type="InterPro" id="IPR026673">
    <property type="entry name" value="SPEC3/Stum"/>
</dbReference>
<feature type="region of interest" description="Disordered" evidence="5">
    <location>
        <begin position="832"/>
        <end position="851"/>
    </location>
</feature>
<feature type="transmembrane region" description="Helical" evidence="6">
    <location>
        <begin position="1118"/>
        <end position="1148"/>
    </location>
</feature>
<dbReference type="PANTHER" id="PTHR21676">
    <property type="entry name" value="PROTEIN STUM"/>
    <property type="match status" value="1"/>
</dbReference>
<evidence type="ECO:0000256" key="2">
    <source>
        <dbReference type="ARBA" id="ARBA00022692"/>
    </source>
</evidence>
<feature type="region of interest" description="Disordered" evidence="5">
    <location>
        <begin position="635"/>
        <end position="716"/>
    </location>
</feature>
<feature type="compositionally biased region" description="Basic and acidic residues" evidence="5">
    <location>
        <begin position="653"/>
        <end position="665"/>
    </location>
</feature>
<feature type="region of interest" description="Disordered" evidence="5">
    <location>
        <begin position="525"/>
        <end position="574"/>
    </location>
</feature>
<name>A0A0L7LTB2_OPEBR</name>